<gene>
    <name evidence="2" type="ORF">Hypma_009579</name>
</gene>
<evidence type="ECO:0000259" key="1">
    <source>
        <dbReference type="PROSITE" id="PS50181"/>
    </source>
</evidence>
<dbReference type="Proteomes" id="UP000076154">
    <property type="component" value="Unassembled WGS sequence"/>
</dbReference>
<organism evidence="2 3">
    <name type="scientific">Hypsizygus marmoreus</name>
    <name type="common">White beech mushroom</name>
    <name type="synonym">Agaricus marmoreus</name>
    <dbReference type="NCBI Taxonomy" id="39966"/>
    <lineage>
        <taxon>Eukaryota</taxon>
        <taxon>Fungi</taxon>
        <taxon>Dikarya</taxon>
        <taxon>Basidiomycota</taxon>
        <taxon>Agaricomycotina</taxon>
        <taxon>Agaricomycetes</taxon>
        <taxon>Agaricomycetidae</taxon>
        <taxon>Agaricales</taxon>
        <taxon>Tricholomatineae</taxon>
        <taxon>Lyophyllaceae</taxon>
        <taxon>Hypsizygus</taxon>
    </lineage>
</organism>
<dbReference type="AlphaFoldDB" id="A0A369JVC3"/>
<feature type="domain" description="F-box" evidence="1">
    <location>
        <begin position="1"/>
        <end position="44"/>
    </location>
</feature>
<protein>
    <recommendedName>
        <fullName evidence="1">F-box domain-containing protein</fullName>
    </recommendedName>
</protein>
<keyword evidence="3" id="KW-1185">Reference proteome</keyword>
<proteinExistence type="predicted"/>
<name>A0A369JVC3_HYPMA</name>
<comment type="caution">
    <text evidence="2">The sequence shown here is derived from an EMBL/GenBank/DDBJ whole genome shotgun (WGS) entry which is preliminary data.</text>
</comment>
<dbReference type="OrthoDB" id="613763at2759"/>
<dbReference type="EMBL" id="LUEZ02000047">
    <property type="protein sequence ID" value="RDB23304.1"/>
    <property type="molecule type" value="Genomic_DNA"/>
</dbReference>
<dbReference type="PROSITE" id="PS50181">
    <property type="entry name" value="FBOX"/>
    <property type="match status" value="1"/>
</dbReference>
<evidence type="ECO:0000313" key="3">
    <source>
        <dbReference type="Proteomes" id="UP000076154"/>
    </source>
</evidence>
<dbReference type="InParanoid" id="A0A369JVC3"/>
<accession>A0A369JVC3</accession>
<evidence type="ECO:0000313" key="2">
    <source>
        <dbReference type="EMBL" id="RDB23304.1"/>
    </source>
</evidence>
<sequence>MFHHLPIELLDGICQLVQPTDLVALARTSSAIYPVAQRLLYRHLAISPASHNLGVVVTLARKPELAQHVRTFALRLDCLTGFTSFYRLLAVALSNMTGLTSLDLFVDPSTSWVLQNTHRSTYPRLLHFGCSFPLDSHVAHFLNKTQALLELELDEISESDSLHMPSLDIESLPQLSQFVGSSHTAKAIVPGRPVQSIQLHSGDLSETDVVTLAESTADVVILGATTSSLPVPLLESLALRMPHLVYLRVTTTYNFSEAPDVTFYEHIGATLASLSDLEGFELSGMHWGSSPKAINDEARVWQQPLVSDIVAPEDAALDSEFYSELFLAY</sequence>
<dbReference type="InterPro" id="IPR001810">
    <property type="entry name" value="F-box_dom"/>
</dbReference>
<reference evidence="2" key="1">
    <citation type="submission" date="2018-04" db="EMBL/GenBank/DDBJ databases">
        <title>Whole genome sequencing of Hypsizygus marmoreus.</title>
        <authorList>
            <person name="Choi I.-G."/>
            <person name="Min B."/>
            <person name="Kim J.-G."/>
            <person name="Kim S."/>
            <person name="Oh Y.-L."/>
            <person name="Kong W.-S."/>
            <person name="Park H."/>
            <person name="Jeong J."/>
            <person name="Song E.-S."/>
        </authorList>
    </citation>
    <scope>NUCLEOTIDE SEQUENCE [LARGE SCALE GENOMIC DNA]</scope>
    <source>
        <strain evidence="2">51987-8</strain>
    </source>
</reference>